<keyword evidence="2" id="KW-0677">Repeat</keyword>
<dbReference type="Proteomes" id="UP000646827">
    <property type="component" value="Unassembled WGS sequence"/>
</dbReference>
<dbReference type="PROSITE" id="PS50012">
    <property type="entry name" value="RCC1_3"/>
    <property type="match status" value="7"/>
</dbReference>
<feature type="region of interest" description="Disordered" evidence="4">
    <location>
        <begin position="1"/>
        <end position="48"/>
    </location>
</feature>
<evidence type="ECO:0000256" key="3">
    <source>
        <dbReference type="PROSITE-ProRule" id="PRU00235"/>
    </source>
</evidence>
<dbReference type="PANTHER" id="PTHR45982">
    <property type="entry name" value="REGULATOR OF CHROMOSOME CONDENSATION"/>
    <property type="match status" value="1"/>
</dbReference>
<dbReference type="PANTHER" id="PTHR45982:SF1">
    <property type="entry name" value="REGULATOR OF CHROMOSOME CONDENSATION"/>
    <property type="match status" value="1"/>
</dbReference>
<protein>
    <recommendedName>
        <fullName evidence="5">RCC1-like domain-containing protein</fullName>
    </recommendedName>
</protein>
<gene>
    <name evidence="6" type="ORF">INT45_002853</name>
</gene>
<reference evidence="6 7" key="1">
    <citation type="submission" date="2020-12" db="EMBL/GenBank/DDBJ databases">
        <title>Metabolic potential, ecology and presence of endohyphal bacteria is reflected in genomic diversity of Mucoromycotina.</title>
        <authorList>
            <person name="Muszewska A."/>
            <person name="Okrasinska A."/>
            <person name="Steczkiewicz K."/>
            <person name="Drgas O."/>
            <person name="Orlowska M."/>
            <person name="Perlinska-Lenart U."/>
            <person name="Aleksandrzak-Piekarczyk T."/>
            <person name="Szatraj K."/>
            <person name="Zielenkiewicz U."/>
            <person name="Pilsyk S."/>
            <person name="Malc E."/>
            <person name="Mieczkowski P."/>
            <person name="Kruszewska J.S."/>
            <person name="Biernat P."/>
            <person name="Pawlowska J."/>
        </authorList>
    </citation>
    <scope>NUCLEOTIDE SEQUENCE [LARGE SCALE GENOMIC DNA]</scope>
    <source>
        <strain evidence="6 7">CBS 142.35</strain>
    </source>
</reference>
<dbReference type="Pfam" id="PF25390">
    <property type="entry name" value="WD40_RLD"/>
    <property type="match status" value="1"/>
</dbReference>
<feature type="repeat" description="RCC1" evidence="3">
    <location>
        <begin position="398"/>
        <end position="451"/>
    </location>
</feature>
<feature type="repeat" description="RCC1" evidence="3">
    <location>
        <begin position="218"/>
        <end position="270"/>
    </location>
</feature>
<evidence type="ECO:0000313" key="7">
    <source>
        <dbReference type="Proteomes" id="UP000646827"/>
    </source>
</evidence>
<sequence length="453" mass="49077">MAEPMDMSPVQKRARHTLSTQTSTLSSQSSQSSLPSAGRMSRQASSIQEAAVPTLPETPGHVFVFGTGDTGQLGLSDEMLIRKRPMPLKVLDDEDIVDIVCGAMHTIAITREGKLWSWGCNDQGALGRSGEEYEPEKVENLDTEHIVKVACGDSVTIALNDEGKLFCWGTFRSAEGALGFSQEQDVQKTPAIFEPLANETIVDIAAGADHCVALTNDGRVYTWGNGQQYQLGRRIIERRKKNALTPETIRLRNIKAIGAGAYHSFALNDQNELYVWGFNNFQQCGLWTDDNQSPPDQTMPTIITTLEGQVKQVAAGEHHSLVLMEDGHVYAFGRADSSQLGFPSSLIQKLTEDQNANGDTTRSGFKRAIGIPTRIPNLENINSIASGSNHAIALTNDGVAYTWGFGETSALGNGSDEDEELPCRLTGQKLEGFKVLRIAGGAQHSAIVASNTL</sequence>
<evidence type="ECO:0000256" key="4">
    <source>
        <dbReference type="SAM" id="MobiDB-lite"/>
    </source>
</evidence>
<feature type="compositionally biased region" description="Low complexity" evidence="4">
    <location>
        <begin position="17"/>
        <end position="34"/>
    </location>
</feature>
<dbReference type="Gene3D" id="2.130.10.30">
    <property type="entry name" value="Regulator of chromosome condensation 1/beta-lactamase-inhibitor protein II"/>
    <property type="match status" value="1"/>
</dbReference>
<dbReference type="GO" id="GO:0005737">
    <property type="term" value="C:cytoplasm"/>
    <property type="evidence" value="ECO:0007669"/>
    <property type="project" value="TreeGrafter"/>
</dbReference>
<evidence type="ECO:0000259" key="5">
    <source>
        <dbReference type="Pfam" id="PF25390"/>
    </source>
</evidence>
<dbReference type="EMBL" id="JAEPRB010000062">
    <property type="protein sequence ID" value="KAG2223358.1"/>
    <property type="molecule type" value="Genomic_DNA"/>
</dbReference>
<dbReference type="AlphaFoldDB" id="A0A8H7VNV4"/>
<organism evidence="6 7">
    <name type="scientific">Circinella minor</name>
    <dbReference type="NCBI Taxonomy" id="1195481"/>
    <lineage>
        <taxon>Eukaryota</taxon>
        <taxon>Fungi</taxon>
        <taxon>Fungi incertae sedis</taxon>
        <taxon>Mucoromycota</taxon>
        <taxon>Mucoromycotina</taxon>
        <taxon>Mucoromycetes</taxon>
        <taxon>Mucorales</taxon>
        <taxon>Lichtheimiaceae</taxon>
        <taxon>Circinella</taxon>
    </lineage>
</organism>
<name>A0A8H7VNV4_9FUNG</name>
<feature type="repeat" description="RCC1" evidence="3">
    <location>
        <begin position="60"/>
        <end position="112"/>
    </location>
</feature>
<keyword evidence="7" id="KW-1185">Reference proteome</keyword>
<evidence type="ECO:0000256" key="2">
    <source>
        <dbReference type="ARBA" id="ARBA00022737"/>
    </source>
</evidence>
<feature type="repeat" description="RCC1" evidence="3">
    <location>
        <begin position="271"/>
        <end position="326"/>
    </location>
</feature>
<evidence type="ECO:0000256" key="1">
    <source>
        <dbReference type="ARBA" id="ARBA00022658"/>
    </source>
</evidence>
<dbReference type="PRINTS" id="PR00633">
    <property type="entry name" value="RCCNDNSATION"/>
</dbReference>
<feature type="repeat" description="RCC1" evidence="3">
    <location>
        <begin position="163"/>
        <end position="217"/>
    </location>
</feature>
<accession>A0A8H7VNV4</accession>
<dbReference type="OrthoDB" id="61110at2759"/>
<dbReference type="InterPro" id="IPR051553">
    <property type="entry name" value="Ran_GTPase-activating"/>
</dbReference>
<proteinExistence type="predicted"/>
<evidence type="ECO:0000313" key="6">
    <source>
        <dbReference type="EMBL" id="KAG2223358.1"/>
    </source>
</evidence>
<feature type="repeat" description="RCC1" evidence="3">
    <location>
        <begin position="327"/>
        <end position="397"/>
    </location>
</feature>
<keyword evidence="1" id="KW-0344">Guanine-nucleotide releasing factor</keyword>
<dbReference type="InterPro" id="IPR058923">
    <property type="entry name" value="RCC1-like_dom"/>
</dbReference>
<dbReference type="InterPro" id="IPR000408">
    <property type="entry name" value="Reg_chr_condens"/>
</dbReference>
<feature type="repeat" description="RCC1" evidence="3">
    <location>
        <begin position="113"/>
        <end position="162"/>
    </location>
</feature>
<dbReference type="SUPFAM" id="SSF50985">
    <property type="entry name" value="RCC1/BLIP-II"/>
    <property type="match status" value="1"/>
</dbReference>
<dbReference type="InterPro" id="IPR009091">
    <property type="entry name" value="RCC1/BLIP-II"/>
</dbReference>
<dbReference type="GO" id="GO:0005085">
    <property type="term" value="F:guanyl-nucleotide exchange factor activity"/>
    <property type="evidence" value="ECO:0007669"/>
    <property type="project" value="TreeGrafter"/>
</dbReference>
<feature type="domain" description="RCC1-like" evidence="5">
    <location>
        <begin position="61"/>
        <end position="447"/>
    </location>
</feature>
<comment type="caution">
    <text evidence="6">The sequence shown here is derived from an EMBL/GenBank/DDBJ whole genome shotgun (WGS) entry which is preliminary data.</text>
</comment>
<dbReference type="PROSITE" id="PS00626">
    <property type="entry name" value="RCC1_2"/>
    <property type="match status" value="3"/>
</dbReference>